<sequence length="98" mass="10641">MGSFASAPFAPDLRRRLSPGLPPMAQPVEKPRRNDSVTNVWPVAKASVPRTITGTEDSSTPATTPRNPPKARSRQRSRALYWSSTSPSSHSATRPNAM</sequence>
<dbReference type="AlphaFoldDB" id="A0A927GNM3"/>
<evidence type="ECO:0000256" key="1">
    <source>
        <dbReference type="SAM" id="MobiDB-lite"/>
    </source>
</evidence>
<reference evidence="2" key="1">
    <citation type="journal article" date="2020" name="PLoS ONE">
        <title>Isolation and characterization of Streptomyces bacteriophages and Streptomyces strains encoding biosynthetic arsenals: Streptomyces strains and phages for antibiotic discovery.</title>
        <authorList>
            <person name="Montano E.T."/>
            <person name="Nideffer J.F."/>
            <person name="Brumage L."/>
            <person name="Erb M."/>
            <person name="Derman A.I."/>
            <person name="Davis J.P."/>
            <person name="Estrada E."/>
            <person name="Fu S."/>
            <person name="Le D."/>
            <person name="Vuppala A."/>
            <person name="Tran C."/>
            <person name="Luterstein E."/>
            <person name="Lakkaraju S."/>
            <person name="Panchagnula S."/>
            <person name="Ren C."/>
            <person name="Doan J."/>
            <person name="Tran S."/>
            <person name="Soriano J."/>
            <person name="Fujita Y."/>
            <person name="Gutala P."/>
            <person name="Fujii Q."/>
            <person name="Lee M."/>
            <person name="Bui A."/>
            <person name="Villarreal C."/>
            <person name="Shing S.R."/>
            <person name="Kim S."/>
            <person name="Freeman D."/>
            <person name="Racha V."/>
            <person name="Ho A."/>
            <person name="Kumar P."/>
            <person name="Falah K."/>
            <person name="Dawson T."/>
            <person name="Enustun E."/>
            <person name="Prichard A."/>
            <person name="Gomez A."/>
            <person name="Khanna K."/>
            <person name="Trigg S."/>
            <person name="Fernandez L."/>
            <person name="Pogliano K."/>
            <person name="Pogliano J."/>
        </authorList>
    </citation>
    <scope>NUCLEOTIDE SEQUENCE</scope>
    <source>
        <strain evidence="2">QF2</strain>
    </source>
</reference>
<feature type="region of interest" description="Disordered" evidence="1">
    <location>
        <begin position="1"/>
        <end position="98"/>
    </location>
</feature>
<organism evidence="2">
    <name type="scientific">Streptomyces globisporus</name>
    <dbReference type="NCBI Taxonomy" id="1908"/>
    <lineage>
        <taxon>Bacteria</taxon>
        <taxon>Bacillati</taxon>
        <taxon>Actinomycetota</taxon>
        <taxon>Actinomycetes</taxon>
        <taxon>Kitasatosporales</taxon>
        <taxon>Streptomycetaceae</taxon>
        <taxon>Streptomyces</taxon>
    </lineage>
</organism>
<name>A0A927GNM3_STRGL</name>
<accession>A0A927GNM3</accession>
<gene>
    <name evidence="2" type="ORF">ID875_17475</name>
</gene>
<comment type="caution">
    <text evidence="2">The sequence shown here is derived from an EMBL/GenBank/DDBJ whole genome shotgun (WGS) entry which is preliminary data.</text>
</comment>
<feature type="compositionally biased region" description="Polar residues" evidence="1">
    <location>
        <begin position="50"/>
        <end position="65"/>
    </location>
</feature>
<evidence type="ECO:0000313" key="2">
    <source>
        <dbReference type="EMBL" id="MBD2829533.1"/>
    </source>
</evidence>
<proteinExistence type="predicted"/>
<protein>
    <submittedName>
        <fullName evidence="2">Uncharacterized protein</fullName>
    </submittedName>
</protein>
<dbReference type="EMBL" id="JACWUS010000002">
    <property type="protein sequence ID" value="MBD2829533.1"/>
    <property type="molecule type" value="Genomic_DNA"/>
</dbReference>